<reference evidence="11 12" key="1">
    <citation type="submission" date="2018-08" db="EMBL/GenBank/DDBJ databases">
        <title>Sequencing the genomes of 1000 actinobacteria strains.</title>
        <authorList>
            <person name="Klenk H.-P."/>
        </authorList>
    </citation>
    <scope>NUCLEOTIDE SEQUENCE [LARGE SCALE GENOMIC DNA]</scope>
    <source>
        <strain evidence="11 12">DSM 22967</strain>
    </source>
</reference>
<evidence type="ECO:0000256" key="2">
    <source>
        <dbReference type="ARBA" id="ARBA00022692"/>
    </source>
</evidence>
<organism evidence="11 12">
    <name type="scientific">Calidifontibacter indicus</name>
    <dbReference type="NCBI Taxonomy" id="419650"/>
    <lineage>
        <taxon>Bacteria</taxon>
        <taxon>Bacillati</taxon>
        <taxon>Actinomycetota</taxon>
        <taxon>Actinomycetes</taxon>
        <taxon>Micrococcales</taxon>
        <taxon>Dermacoccaceae</taxon>
        <taxon>Calidifontibacter</taxon>
    </lineage>
</organism>
<evidence type="ECO:0000259" key="10">
    <source>
        <dbReference type="Pfam" id="PF14237"/>
    </source>
</evidence>
<keyword evidence="6" id="KW-0325">Glycoprotein</keyword>
<keyword evidence="12" id="KW-1185">Reference proteome</keyword>
<evidence type="ECO:0000256" key="7">
    <source>
        <dbReference type="SAM" id="MobiDB-lite"/>
    </source>
</evidence>
<dbReference type="Pfam" id="PF14237">
    <property type="entry name" value="GYF_2"/>
    <property type="match status" value="1"/>
</dbReference>
<dbReference type="AlphaFoldDB" id="A0A3D9V214"/>
<name>A0A3D9V214_9MICO</name>
<proteinExistence type="predicted"/>
<keyword evidence="3" id="KW-0732">Signal</keyword>
<dbReference type="RefSeq" id="WP_115923954.1">
    <property type="nucleotide sequence ID" value="NZ_QTUA01000001.1"/>
</dbReference>
<evidence type="ECO:0000256" key="1">
    <source>
        <dbReference type="ARBA" id="ARBA00004141"/>
    </source>
</evidence>
<evidence type="ECO:0000256" key="5">
    <source>
        <dbReference type="ARBA" id="ARBA00023136"/>
    </source>
</evidence>
<evidence type="ECO:0000313" key="12">
    <source>
        <dbReference type="Proteomes" id="UP000256253"/>
    </source>
</evidence>
<feature type="transmembrane region" description="Helical" evidence="8">
    <location>
        <begin position="93"/>
        <end position="113"/>
    </location>
</feature>
<accession>A0A3D9V214</accession>
<dbReference type="InterPro" id="IPR050932">
    <property type="entry name" value="TM2D1-3-like"/>
</dbReference>
<feature type="compositionally biased region" description="Low complexity" evidence="7">
    <location>
        <begin position="12"/>
        <end position="31"/>
    </location>
</feature>
<evidence type="ECO:0000256" key="3">
    <source>
        <dbReference type="ARBA" id="ARBA00022729"/>
    </source>
</evidence>
<comment type="subcellular location">
    <subcellularLocation>
        <location evidence="1">Membrane</location>
        <topology evidence="1">Multi-pass membrane protein</topology>
    </subcellularLocation>
</comment>
<keyword evidence="4 8" id="KW-1133">Transmembrane helix</keyword>
<evidence type="ECO:0000313" key="11">
    <source>
        <dbReference type="EMBL" id="REF32214.1"/>
    </source>
</evidence>
<dbReference type="InterPro" id="IPR007829">
    <property type="entry name" value="TM2"/>
</dbReference>
<evidence type="ECO:0000256" key="8">
    <source>
        <dbReference type="SAM" id="Phobius"/>
    </source>
</evidence>
<feature type="domain" description="TM2" evidence="9">
    <location>
        <begin position="90"/>
        <end position="138"/>
    </location>
</feature>
<dbReference type="OrthoDB" id="2004788at2"/>
<dbReference type="Proteomes" id="UP000256253">
    <property type="component" value="Unassembled WGS sequence"/>
</dbReference>
<dbReference type="InterPro" id="IPR025640">
    <property type="entry name" value="GYF_2"/>
</dbReference>
<feature type="domain" description="GYF" evidence="10">
    <location>
        <begin position="39"/>
        <end position="87"/>
    </location>
</feature>
<dbReference type="GO" id="GO:0016020">
    <property type="term" value="C:membrane"/>
    <property type="evidence" value="ECO:0007669"/>
    <property type="project" value="UniProtKB-SubCell"/>
</dbReference>
<sequence length="154" mass="16675">MSDQYGYGSYDPNQPQHNDQYQQGGQFQQPSGPQNDSFFVNYMGAEQGPMGYGQLQQMAAAGQLKPETLVRSASGGHPFQAKQVPGLFSDKEWVMALILSIVLGGIGVDRFYLGYTGLGIAKLLTLGGCGIWSLIDIILIAMRKVPDANGRQLS</sequence>
<dbReference type="EMBL" id="QTUA01000001">
    <property type="protein sequence ID" value="REF32214.1"/>
    <property type="molecule type" value="Genomic_DNA"/>
</dbReference>
<evidence type="ECO:0000259" key="9">
    <source>
        <dbReference type="Pfam" id="PF05154"/>
    </source>
</evidence>
<evidence type="ECO:0000256" key="4">
    <source>
        <dbReference type="ARBA" id="ARBA00022989"/>
    </source>
</evidence>
<dbReference type="Pfam" id="PF05154">
    <property type="entry name" value="TM2"/>
    <property type="match status" value="1"/>
</dbReference>
<feature type="region of interest" description="Disordered" evidence="7">
    <location>
        <begin position="1"/>
        <end position="31"/>
    </location>
</feature>
<dbReference type="PANTHER" id="PTHR21016">
    <property type="entry name" value="BETA-AMYLOID BINDING PROTEIN-RELATED"/>
    <property type="match status" value="1"/>
</dbReference>
<feature type="transmembrane region" description="Helical" evidence="8">
    <location>
        <begin position="119"/>
        <end position="142"/>
    </location>
</feature>
<evidence type="ECO:0000256" key="6">
    <source>
        <dbReference type="ARBA" id="ARBA00023180"/>
    </source>
</evidence>
<dbReference type="PANTHER" id="PTHR21016:SF7">
    <property type="entry name" value="TM2 DOMAIN-CONTAINING PROTEIN 3"/>
    <property type="match status" value="1"/>
</dbReference>
<gene>
    <name evidence="11" type="ORF">DFJ65_3319</name>
</gene>
<keyword evidence="2 8" id="KW-0812">Transmembrane</keyword>
<keyword evidence="5 8" id="KW-0472">Membrane</keyword>
<comment type="caution">
    <text evidence="11">The sequence shown here is derived from an EMBL/GenBank/DDBJ whole genome shotgun (WGS) entry which is preliminary data.</text>
</comment>
<protein>
    <submittedName>
        <fullName evidence="11">TM2 domain-containing protein</fullName>
    </submittedName>
</protein>